<dbReference type="SUPFAM" id="SSF69742">
    <property type="entry name" value="Glutamyl tRNA-reductase catalytic, N-terminal domain"/>
    <property type="match status" value="1"/>
</dbReference>
<dbReference type="UniPathway" id="UPA00251">
    <property type="reaction ID" value="UER00316"/>
</dbReference>
<dbReference type="GO" id="GO:0008883">
    <property type="term" value="F:glutamyl-tRNA reductase activity"/>
    <property type="evidence" value="ECO:0007669"/>
    <property type="project" value="UniProtKB-UniRule"/>
</dbReference>
<dbReference type="EC" id="1.2.1.70" evidence="4"/>
<feature type="binding site" evidence="4 6">
    <location>
        <begin position="183"/>
        <end position="188"/>
    </location>
    <ligand>
        <name>NADP(+)</name>
        <dbReference type="ChEBI" id="CHEBI:58349"/>
    </ligand>
</feature>
<evidence type="ECO:0000256" key="1">
    <source>
        <dbReference type="ARBA" id="ARBA00022857"/>
    </source>
</evidence>
<keyword evidence="3 4" id="KW-0627">Porphyrin biosynthesis</keyword>
<evidence type="ECO:0000313" key="13">
    <source>
        <dbReference type="Proteomes" id="UP000321773"/>
    </source>
</evidence>
<comment type="catalytic activity">
    <reaction evidence="4">
        <text>(S)-4-amino-5-oxopentanoate + tRNA(Glu) + NADP(+) = L-glutamyl-tRNA(Glu) + NADPH + H(+)</text>
        <dbReference type="Rhea" id="RHEA:12344"/>
        <dbReference type="Rhea" id="RHEA-COMP:9663"/>
        <dbReference type="Rhea" id="RHEA-COMP:9680"/>
        <dbReference type="ChEBI" id="CHEBI:15378"/>
        <dbReference type="ChEBI" id="CHEBI:57501"/>
        <dbReference type="ChEBI" id="CHEBI:57783"/>
        <dbReference type="ChEBI" id="CHEBI:58349"/>
        <dbReference type="ChEBI" id="CHEBI:78442"/>
        <dbReference type="ChEBI" id="CHEBI:78520"/>
        <dbReference type="EC" id="1.2.1.70"/>
    </reaction>
</comment>
<comment type="pathway">
    <text evidence="4">Porphyrin-containing compound metabolism; protoporphyrin-IX biosynthesis; 5-aminolevulinate from L-glutamyl-tRNA(Glu): step 1/2.</text>
</comment>
<name>A0A1I6PIL4_9BACI</name>
<dbReference type="GO" id="GO:0050661">
    <property type="term" value="F:NADP binding"/>
    <property type="evidence" value="ECO:0007669"/>
    <property type="project" value="InterPro"/>
</dbReference>
<dbReference type="SUPFAM" id="SSF51735">
    <property type="entry name" value="NAD(P)-binding Rossmann-fold domains"/>
    <property type="match status" value="1"/>
</dbReference>
<gene>
    <name evidence="4 10" type="primary">hemA</name>
    <name evidence="10" type="ORF">HMI01_08130</name>
    <name evidence="11" type="ORF">SAMN05421668_1022</name>
</gene>
<sequence>MLHVFSINNQVVSLNEREQYVLNKKDKARLYKQLSEQAATQIVILSTCQRFEVYTEMRRGVQEKIKQVLIDFFDLTPVIFHRQFIEHSGDQALIHLLKVSTGLLAHVLGETQVLGQVKIAYEEAVTHQTVSKSFHTIFQSTFHFSKQMHKQTGINDHPVSLSYSAYQFIETKVSAPKTILILGAGNMGQLFIEYALPSQHRLIVLNRDQTKLIGLPETVTIGKLSDWPHYIESADVVVSSLELDSPLMTRTSLQLCQVENLLMIDLALPRSIEPSVQTLSGIELFDLDQLGETIDAHYFVRKQKAQIIIDCMTQEVSRLNSKLHSQQFDEERRTLFLERDQLLTEAMAGIDRQLPALSKKERTVIQHHLKQAVTKATLLKIEDLKGKQSNHHTFNTKERTHD</sequence>
<dbReference type="OrthoDB" id="110209at2"/>
<feature type="active site" description="Nucleophile" evidence="4 5">
    <location>
        <position position="48"/>
    </location>
</feature>
<evidence type="ECO:0000313" key="12">
    <source>
        <dbReference type="Proteomes" id="UP000199139"/>
    </source>
</evidence>
<evidence type="ECO:0000259" key="8">
    <source>
        <dbReference type="Pfam" id="PF01488"/>
    </source>
</evidence>
<dbReference type="EMBL" id="BJWJ01000005">
    <property type="protein sequence ID" value="GEM03825.1"/>
    <property type="molecule type" value="Genomic_DNA"/>
</dbReference>
<dbReference type="InterPro" id="IPR036343">
    <property type="entry name" value="GluRdtase_N_sf"/>
</dbReference>
<dbReference type="GO" id="GO:0019353">
    <property type="term" value="P:protoporphyrinogen IX biosynthetic process from glutamate"/>
    <property type="evidence" value="ECO:0007669"/>
    <property type="project" value="TreeGrafter"/>
</dbReference>
<dbReference type="PANTHER" id="PTHR43013:SF1">
    <property type="entry name" value="GLUTAMYL-TRNA REDUCTASE"/>
    <property type="match status" value="1"/>
</dbReference>
<feature type="binding site" evidence="4">
    <location>
        <position position="116"/>
    </location>
    <ligand>
        <name>substrate</name>
    </ligand>
</feature>
<comment type="function">
    <text evidence="4">Catalyzes the NADPH-dependent reduction of glutamyl-tRNA(Glu) to glutamate 1-semialdehyde (GSA).</text>
</comment>
<dbReference type="Proteomes" id="UP000321773">
    <property type="component" value="Unassembled WGS sequence"/>
</dbReference>
<dbReference type="EMBL" id="FPAI01000002">
    <property type="protein sequence ID" value="SFS40016.1"/>
    <property type="molecule type" value="Genomic_DNA"/>
</dbReference>
<dbReference type="Pfam" id="PF01488">
    <property type="entry name" value="Shikimate_DH"/>
    <property type="match status" value="1"/>
</dbReference>
<evidence type="ECO:0000259" key="9">
    <source>
        <dbReference type="Pfam" id="PF05201"/>
    </source>
</evidence>
<feature type="binding site" evidence="4">
    <location>
        <begin position="110"/>
        <end position="112"/>
    </location>
    <ligand>
        <name>substrate</name>
    </ligand>
</feature>
<dbReference type="Proteomes" id="UP000199139">
    <property type="component" value="Unassembled WGS sequence"/>
</dbReference>
<keyword evidence="1 4" id="KW-0521">NADP</keyword>
<dbReference type="HAMAP" id="MF_00087">
    <property type="entry name" value="Glu_tRNA_reductase"/>
    <property type="match status" value="1"/>
</dbReference>
<accession>A0A1I6PIL4</accession>
<evidence type="ECO:0000256" key="6">
    <source>
        <dbReference type="PIRSR" id="PIRSR000445-3"/>
    </source>
</evidence>
<dbReference type="PANTHER" id="PTHR43013">
    <property type="entry name" value="GLUTAMYL-TRNA REDUCTASE"/>
    <property type="match status" value="1"/>
</dbReference>
<dbReference type="InterPro" id="IPR006151">
    <property type="entry name" value="Shikm_DH/Glu-tRNA_Rdtase"/>
</dbReference>
<evidence type="ECO:0000313" key="10">
    <source>
        <dbReference type="EMBL" id="GEM03825.1"/>
    </source>
</evidence>
<feature type="domain" description="Quinate/shikimate 5-dehydrogenase/glutamyl-tRNA reductase" evidence="8">
    <location>
        <begin position="175"/>
        <end position="291"/>
    </location>
</feature>
<evidence type="ECO:0000256" key="5">
    <source>
        <dbReference type="PIRSR" id="PIRSR000445-1"/>
    </source>
</evidence>
<evidence type="ECO:0000256" key="4">
    <source>
        <dbReference type="HAMAP-Rule" id="MF_00087"/>
    </source>
</evidence>
<dbReference type="PIRSF" id="PIRSF000445">
    <property type="entry name" value="4pyrrol_synth_GluRdtase"/>
    <property type="match status" value="1"/>
</dbReference>
<dbReference type="AlphaFoldDB" id="A0A1I6PIL4"/>
<dbReference type="InterPro" id="IPR000343">
    <property type="entry name" value="4pyrrol_synth_GluRdtase"/>
</dbReference>
<evidence type="ECO:0000256" key="3">
    <source>
        <dbReference type="ARBA" id="ARBA00023244"/>
    </source>
</evidence>
<comment type="subunit">
    <text evidence="4">Homodimer.</text>
</comment>
<organism evidence="11 12">
    <name type="scientific">Halolactibacillus miurensis</name>
    <dbReference type="NCBI Taxonomy" id="306541"/>
    <lineage>
        <taxon>Bacteria</taxon>
        <taxon>Bacillati</taxon>
        <taxon>Bacillota</taxon>
        <taxon>Bacilli</taxon>
        <taxon>Bacillales</taxon>
        <taxon>Bacillaceae</taxon>
        <taxon>Halolactibacillus</taxon>
    </lineage>
</organism>
<evidence type="ECO:0000256" key="7">
    <source>
        <dbReference type="PIRSR" id="PIRSR000445-4"/>
    </source>
</evidence>
<comment type="similarity">
    <text evidence="4">Belongs to the glutamyl-tRNA reductase family.</text>
</comment>
<reference evidence="10 13" key="2">
    <citation type="submission" date="2019-07" db="EMBL/GenBank/DDBJ databases">
        <title>Whole genome shotgun sequence of Halolactibacillus miurensis NBRC 100873.</title>
        <authorList>
            <person name="Hosoyama A."/>
            <person name="Uohara A."/>
            <person name="Ohji S."/>
            <person name="Ichikawa N."/>
        </authorList>
    </citation>
    <scope>NUCLEOTIDE SEQUENCE [LARGE SCALE GENOMIC DNA]</scope>
    <source>
        <strain evidence="10 13">NBRC 100873</strain>
    </source>
</reference>
<evidence type="ECO:0000313" key="11">
    <source>
        <dbReference type="EMBL" id="SFS40016.1"/>
    </source>
</evidence>
<keyword evidence="13" id="KW-1185">Reference proteome</keyword>
<protein>
    <recommendedName>
        <fullName evidence="4">Glutamyl-tRNA reductase</fullName>
        <shortName evidence="4">GluTR</shortName>
        <ecNumber evidence="4">1.2.1.70</ecNumber>
    </recommendedName>
</protein>
<dbReference type="Gene3D" id="3.40.50.720">
    <property type="entry name" value="NAD(P)-binding Rossmann-like Domain"/>
    <property type="match status" value="1"/>
</dbReference>
<comment type="miscellaneous">
    <text evidence="4">During catalysis, the active site Cys acts as a nucleophile attacking the alpha-carbonyl group of tRNA-bound glutamate with the formation of a thioester intermediate between enzyme and glutamate, and the concomitant release of tRNA(Glu). The thioester intermediate is finally reduced by direct hydride transfer from NADPH, to form the product GSA.</text>
</comment>
<proteinExistence type="inferred from homology"/>
<dbReference type="NCBIfam" id="TIGR01035">
    <property type="entry name" value="hemA"/>
    <property type="match status" value="1"/>
</dbReference>
<comment type="domain">
    <text evidence="4">Possesses an unusual extended V-shaped dimeric structure with each monomer consisting of three distinct domains arranged along a curved 'spinal' alpha-helix. The N-terminal catalytic domain specifically recognizes the glutamate moiety of the substrate. The second domain is the NADPH-binding domain, and the third C-terminal domain is responsible for dimerization.</text>
</comment>
<feature type="binding site" evidence="4">
    <location>
        <begin position="47"/>
        <end position="50"/>
    </location>
    <ligand>
        <name>substrate</name>
    </ligand>
</feature>
<keyword evidence="2 4" id="KW-0560">Oxidoreductase</keyword>
<dbReference type="STRING" id="306541.SAMN05421668_1022"/>
<dbReference type="Pfam" id="PF05201">
    <property type="entry name" value="GlutR_N"/>
    <property type="match status" value="1"/>
</dbReference>
<dbReference type="InterPro" id="IPR015895">
    <property type="entry name" value="4pyrrol_synth_GluRdtase_N"/>
</dbReference>
<dbReference type="RefSeq" id="WP_062318926.1">
    <property type="nucleotide sequence ID" value="NZ_BJWJ01000005.1"/>
</dbReference>
<reference evidence="11 12" key="1">
    <citation type="submission" date="2016-10" db="EMBL/GenBank/DDBJ databases">
        <authorList>
            <person name="de Groot N.N."/>
        </authorList>
    </citation>
    <scope>NUCLEOTIDE SEQUENCE [LARGE SCALE GENOMIC DNA]</scope>
    <source>
        <strain evidence="11 12">DSM 17074</strain>
    </source>
</reference>
<dbReference type="InterPro" id="IPR036291">
    <property type="entry name" value="NAD(P)-bd_dom_sf"/>
</dbReference>
<feature type="domain" description="Glutamyl-tRNA reductase N-terminal" evidence="9">
    <location>
        <begin position="6"/>
        <end position="152"/>
    </location>
</feature>
<dbReference type="Gene3D" id="3.30.460.30">
    <property type="entry name" value="Glutamyl-tRNA reductase, N-terminal domain"/>
    <property type="match status" value="1"/>
</dbReference>
<evidence type="ECO:0000256" key="2">
    <source>
        <dbReference type="ARBA" id="ARBA00023002"/>
    </source>
</evidence>
<comment type="caution">
    <text evidence="4">Lacks conserved residue(s) required for the propagation of feature annotation.</text>
</comment>
<feature type="site" description="Important for activity" evidence="4 7">
    <location>
        <position position="95"/>
    </location>
</feature>